<dbReference type="Proteomes" id="UP000675920">
    <property type="component" value="Unplaced"/>
</dbReference>
<evidence type="ECO:0000313" key="1">
    <source>
        <dbReference type="Proteomes" id="UP000675920"/>
    </source>
</evidence>
<dbReference type="AlphaFoldDB" id="A0A8B6X6H6"/>
<keyword evidence="1" id="KW-1185">Reference proteome</keyword>
<accession>A0A8B6X6H6</accession>
<dbReference type="OrthoDB" id="9937151at2"/>
<proteinExistence type="predicted"/>
<dbReference type="RefSeq" id="WP_028312895.1">
    <property type="nucleotide sequence ID" value="NZ_KI519499.1"/>
</dbReference>
<name>A0A8B6X6H6_9BURK</name>
<sequence length="154" mass="15562">MTTIPSGGYSPYSGQISAPQRQNLSPFEFNSGQYGPAVATVIGIGDAIGDAASSSLTLSKEAISKLAGESTRFYDSVASSVNEVATGIGHAVEEVGNALKSAESTVEDWIDAGVDGIEEATSDFYDGVKSVTSDIAGYAAAATSAVGQLVNTAV</sequence>
<organism evidence="1 2">
    <name type="scientific">Derxia gummosa DSM 723</name>
    <dbReference type="NCBI Taxonomy" id="1121388"/>
    <lineage>
        <taxon>Bacteria</taxon>
        <taxon>Pseudomonadati</taxon>
        <taxon>Pseudomonadota</taxon>
        <taxon>Betaproteobacteria</taxon>
        <taxon>Burkholderiales</taxon>
        <taxon>Alcaligenaceae</taxon>
        <taxon>Derxia</taxon>
    </lineage>
</organism>
<evidence type="ECO:0000313" key="2">
    <source>
        <dbReference type="RefSeq" id="WP_028312895.1"/>
    </source>
</evidence>
<protein>
    <submittedName>
        <fullName evidence="2">Uncharacterized protein</fullName>
    </submittedName>
</protein>
<reference evidence="2" key="1">
    <citation type="submission" date="2025-08" db="UniProtKB">
        <authorList>
            <consortium name="RefSeq"/>
        </authorList>
    </citation>
    <scope>IDENTIFICATION</scope>
</reference>
<dbReference type="Gene3D" id="1.20.120.20">
    <property type="entry name" value="Apolipoprotein"/>
    <property type="match status" value="1"/>
</dbReference>